<organism>
    <name type="scientific">Branchiostoma floridae</name>
    <name type="common">Florida lancelet</name>
    <name type="synonym">Amphioxus</name>
    <dbReference type="NCBI Taxonomy" id="7739"/>
    <lineage>
        <taxon>Eukaryota</taxon>
        <taxon>Metazoa</taxon>
        <taxon>Chordata</taxon>
        <taxon>Cephalochordata</taxon>
        <taxon>Leptocardii</taxon>
        <taxon>Amphioxiformes</taxon>
        <taxon>Branchiostomatidae</taxon>
        <taxon>Branchiostoma</taxon>
    </lineage>
</organism>
<dbReference type="InParanoid" id="C3Y1U6"/>
<feature type="transmembrane region" description="Helical" evidence="1">
    <location>
        <begin position="87"/>
        <end position="103"/>
    </location>
</feature>
<dbReference type="AlphaFoldDB" id="C3Y1U6"/>
<sequence length="187" mass="21242">MSQYRPPEVATPAPGPESWMYPCPSLLIRPVDVTSKVLVTAILTILGSVVSNTNIPETLEDGSPTGTGVPPVFPELDTRTKKHLKEVALSLVYAFAVMLVAYLQRDWLSFYQREAVEQLVVRRRSLAVKPFSYIKTSSSFWTWSETHLMDALYDDGNENPLQSHSFYQVQWTKFRQERVSHGKLISH</sequence>
<keyword evidence="1" id="KW-1133">Transmembrane helix</keyword>
<dbReference type="EMBL" id="GG666480">
    <property type="protein sequence ID" value="EEN65836.1"/>
    <property type="molecule type" value="Genomic_DNA"/>
</dbReference>
<dbReference type="PANTHER" id="PTHR10877:SF194">
    <property type="entry name" value="LOCATION OF VULVA DEFECTIVE 1"/>
    <property type="match status" value="1"/>
</dbReference>
<protein>
    <submittedName>
        <fullName evidence="2">Uncharacterized protein</fullName>
    </submittedName>
</protein>
<evidence type="ECO:0000313" key="2">
    <source>
        <dbReference type="EMBL" id="EEN65836.1"/>
    </source>
</evidence>
<dbReference type="InterPro" id="IPR051223">
    <property type="entry name" value="Polycystin"/>
</dbReference>
<proteinExistence type="predicted"/>
<keyword evidence="1" id="KW-0472">Membrane</keyword>
<keyword evidence="1" id="KW-0812">Transmembrane</keyword>
<gene>
    <name evidence="2" type="ORF">BRAFLDRAFT_78657</name>
</gene>
<evidence type="ECO:0000256" key="1">
    <source>
        <dbReference type="SAM" id="Phobius"/>
    </source>
</evidence>
<dbReference type="PANTHER" id="PTHR10877">
    <property type="entry name" value="POLYCYSTIN FAMILY MEMBER"/>
    <property type="match status" value="1"/>
</dbReference>
<reference evidence="2" key="1">
    <citation type="journal article" date="2008" name="Nature">
        <title>The amphioxus genome and the evolution of the chordate karyotype.</title>
        <authorList>
            <consortium name="US DOE Joint Genome Institute (JGI-PGF)"/>
            <person name="Putnam N.H."/>
            <person name="Butts T."/>
            <person name="Ferrier D.E.K."/>
            <person name="Furlong R.F."/>
            <person name="Hellsten U."/>
            <person name="Kawashima T."/>
            <person name="Robinson-Rechavi M."/>
            <person name="Shoguchi E."/>
            <person name="Terry A."/>
            <person name="Yu J.-K."/>
            <person name="Benito-Gutierrez E.L."/>
            <person name="Dubchak I."/>
            <person name="Garcia-Fernandez J."/>
            <person name="Gibson-Brown J.J."/>
            <person name="Grigoriev I.V."/>
            <person name="Horton A.C."/>
            <person name="de Jong P.J."/>
            <person name="Jurka J."/>
            <person name="Kapitonov V.V."/>
            <person name="Kohara Y."/>
            <person name="Kuroki Y."/>
            <person name="Lindquist E."/>
            <person name="Lucas S."/>
            <person name="Osoegawa K."/>
            <person name="Pennacchio L.A."/>
            <person name="Salamov A.A."/>
            <person name="Satou Y."/>
            <person name="Sauka-Spengler T."/>
            <person name="Schmutz J."/>
            <person name="Shin-I T."/>
            <person name="Toyoda A."/>
            <person name="Bronner-Fraser M."/>
            <person name="Fujiyama A."/>
            <person name="Holland L.Z."/>
            <person name="Holland P.W.H."/>
            <person name="Satoh N."/>
            <person name="Rokhsar D.S."/>
        </authorList>
    </citation>
    <scope>NUCLEOTIDE SEQUENCE [LARGE SCALE GENOMIC DNA]</scope>
    <source>
        <strain evidence="2">S238N-H82</strain>
        <tissue evidence="2">Testes</tissue>
    </source>
</reference>
<name>C3Y1U6_BRAFL</name>
<accession>C3Y1U6</accession>